<keyword evidence="2" id="KW-1185">Reference proteome</keyword>
<dbReference type="EMBL" id="BAAATE010000029">
    <property type="protein sequence ID" value="GAA2688077.1"/>
    <property type="molecule type" value="Genomic_DNA"/>
</dbReference>
<gene>
    <name evidence="1" type="ORF">GCM10010412_076510</name>
</gene>
<accession>A0ABP6FEM8</accession>
<evidence type="ECO:0000313" key="2">
    <source>
        <dbReference type="Proteomes" id="UP001501666"/>
    </source>
</evidence>
<reference evidence="2" key="1">
    <citation type="journal article" date="2019" name="Int. J. Syst. Evol. Microbiol.">
        <title>The Global Catalogue of Microorganisms (GCM) 10K type strain sequencing project: providing services to taxonomists for standard genome sequencing and annotation.</title>
        <authorList>
            <consortium name="The Broad Institute Genomics Platform"/>
            <consortium name="The Broad Institute Genome Sequencing Center for Infectious Disease"/>
            <person name="Wu L."/>
            <person name="Ma J."/>
        </authorList>
    </citation>
    <scope>NUCLEOTIDE SEQUENCE [LARGE SCALE GENOMIC DNA]</scope>
    <source>
        <strain evidence="2">JCM 6835</strain>
    </source>
</reference>
<name>A0ABP6FEM8_9ACTN</name>
<proteinExistence type="predicted"/>
<dbReference type="Proteomes" id="UP001501666">
    <property type="component" value="Unassembled WGS sequence"/>
</dbReference>
<evidence type="ECO:0000313" key="1">
    <source>
        <dbReference type="EMBL" id="GAA2688077.1"/>
    </source>
</evidence>
<comment type="caution">
    <text evidence="1">The sequence shown here is derived from an EMBL/GenBank/DDBJ whole genome shotgun (WGS) entry which is preliminary data.</text>
</comment>
<protein>
    <submittedName>
        <fullName evidence="1">Uncharacterized protein</fullName>
    </submittedName>
</protein>
<organism evidence="1 2">
    <name type="scientific">Nonomuraea recticatena</name>
    <dbReference type="NCBI Taxonomy" id="46178"/>
    <lineage>
        <taxon>Bacteria</taxon>
        <taxon>Bacillati</taxon>
        <taxon>Actinomycetota</taxon>
        <taxon>Actinomycetes</taxon>
        <taxon>Streptosporangiales</taxon>
        <taxon>Streptosporangiaceae</taxon>
        <taxon>Nonomuraea</taxon>
    </lineage>
</organism>
<sequence>MTHQDDVAQILAFDLVDYVLDVGLLPGRHTPPVGKTGQRQRVGALAGRAQIRHHLVPRPRPEPRACDQYEIRHGRTVTEQPDNHPLAYGS</sequence>